<sequence>MSNRTRLVAVLLAALLVLGVLLAAVLPRGGEDGDESGDETSAQSADLDGIPDVVATVNGEDITRDEFVAIYEPQFEQTAGQAEMSGEPIDQDQLKQETLDLLIDNRLLVQEAESRGLSATDEEIDELLTTYATNSGVESPEEYLAQLEEQQDLSADEVREQIADGVTVQSLVDDEIGDAPASEEELRELYDQAVASQAEGAELPPFEEVREQLEEQVRSQKQQETYQTLVDAAREDADIETHL</sequence>
<dbReference type="AlphaFoldDB" id="A0A554S8W8"/>
<dbReference type="Gene3D" id="1.10.4030.10">
    <property type="entry name" value="Porin chaperone SurA, peptide-binding domain"/>
    <property type="match status" value="1"/>
</dbReference>
<dbReference type="SUPFAM" id="SSF109998">
    <property type="entry name" value="Triger factor/SurA peptide-binding domain-like"/>
    <property type="match status" value="1"/>
</dbReference>
<dbReference type="OrthoDB" id="4775280at2"/>
<accession>A0A554S8W8</accession>
<evidence type="ECO:0000313" key="2">
    <source>
        <dbReference type="EMBL" id="TSD62796.1"/>
    </source>
</evidence>
<organism evidence="2 3">
    <name type="scientific">Aeromicrobium piscarium</name>
    <dbReference type="NCBI Taxonomy" id="2590901"/>
    <lineage>
        <taxon>Bacteria</taxon>
        <taxon>Bacillati</taxon>
        <taxon>Actinomycetota</taxon>
        <taxon>Actinomycetes</taxon>
        <taxon>Propionibacteriales</taxon>
        <taxon>Nocardioidaceae</taxon>
        <taxon>Aeromicrobium</taxon>
    </lineage>
</organism>
<keyword evidence="2" id="KW-0413">Isomerase</keyword>
<dbReference type="EMBL" id="VLNT01000007">
    <property type="protein sequence ID" value="TSD62796.1"/>
    <property type="molecule type" value="Genomic_DNA"/>
</dbReference>
<evidence type="ECO:0000256" key="1">
    <source>
        <dbReference type="SAM" id="MobiDB-lite"/>
    </source>
</evidence>
<name>A0A554S8W8_9ACTN</name>
<gene>
    <name evidence="2" type="ORF">FNM00_10510</name>
</gene>
<protein>
    <submittedName>
        <fullName evidence="2">Peptidylprolyl isomerase</fullName>
    </submittedName>
</protein>
<dbReference type="PANTHER" id="PTHR47245">
    <property type="entry name" value="PEPTIDYLPROLYL ISOMERASE"/>
    <property type="match status" value="1"/>
</dbReference>
<comment type="caution">
    <text evidence="2">The sequence shown here is derived from an EMBL/GenBank/DDBJ whole genome shotgun (WGS) entry which is preliminary data.</text>
</comment>
<dbReference type="InterPro" id="IPR050245">
    <property type="entry name" value="PrsA_foldase"/>
</dbReference>
<reference evidence="2 3" key="1">
    <citation type="submission" date="2019-07" db="EMBL/GenBank/DDBJ databases">
        <authorList>
            <person name="Zhao L.H."/>
        </authorList>
    </citation>
    <scope>NUCLEOTIDE SEQUENCE [LARGE SCALE GENOMIC DNA]</scope>
    <source>
        <strain evidence="2 3">Co35</strain>
    </source>
</reference>
<dbReference type="GO" id="GO:0016853">
    <property type="term" value="F:isomerase activity"/>
    <property type="evidence" value="ECO:0007669"/>
    <property type="project" value="UniProtKB-KW"/>
</dbReference>
<dbReference type="InterPro" id="IPR027304">
    <property type="entry name" value="Trigger_fact/SurA_dom_sf"/>
</dbReference>
<dbReference type="Pfam" id="PF13624">
    <property type="entry name" value="SurA_N_3"/>
    <property type="match status" value="1"/>
</dbReference>
<dbReference type="RefSeq" id="WP_143913391.1">
    <property type="nucleotide sequence ID" value="NZ_VLNT01000007.1"/>
</dbReference>
<feature type="region of interest" description="Disordered" evidence="1">
    <location>
        <begin position="29"/>
        <end position="48"/>
    </location>
</feature>
<proteinExistence type="predicted"/>
<dbReference type="Proteomes" id="UP000316988">
    <property type="component" value="Unassembled WGS sequence"/>
</dbReference>
<keyword evidence="3" id="KW-1185">Reference proteome</keyword>
<dbReference type="PANTHER" id="PTHR47245:SF2">
    <property type="entry name" value="PEPTIDYL-PROLYL CIS-TRANS ISOMERASE HP_0175-RELATED"/>
    <property type="match status" value="1"/>
</dbReference>
<evidence type="ECO:0000313" key="3">
    <source>
        <dbReference type="Proteomes" id="UP000316988"/>
    </source>
</evidence>